<dbReference type="CDD" id="cd07976">
    <property type="entry name" value="TFIIA_alpha_beta_like"/>
    <property type="match status" value="1"/>
</dbReference>
<dbReference type="OrthoDB" id="6275927at2759"/>
<evidence type="ECO:0000256" key="1">
    <source>
        <dbReference type="ARBA" id="ARBA00004123"/>
    </source>
</evidence>
<evidence type="ECO:0000256" key="5">
    <source>
        <dbReference type="SAM" id="MobiDB-lite"/>
    </source>
</evidence>
<feature type="compositionally biased region" description="Acidic residues" evidence="5">
    <location>
        <begin position="174"/>
        <end position="199"/>
    </location>
</feature>
<dbReference type="SUPFAM" id="SSF50784">
    <property type="entry name" value="Transcription factor IIA (TFIIA), beta-barrel domain"/>
    <property type="match status" value="1"/>
</dbReference>
<dbReference type="PANTHER" id="PTHR12694:SF8">
    <property type="entry name" value="TRANSCRIPTION INITIATION FACTOR IIA SUBUNIT 1"/>
    <property type="match status" value="1"/>
</dbReference>
<reference evidence="6 7" key="2">
    <citation type="submission" date="2018-11" db="EMBL/GenBank/DDBJ databases">
        <authorList>
            <consortium name="Pathogen Informatics"/>
        </authorList>
    </citation>
    <scope>NUCLEOTIDE SEQUENCE [LARGE SCALE GENOMIC DNA]</scope>
</reference>
<feature type="compositionally biased region" description="Basic and acidic residues" evidence="5">
    <location>
        <begin position="157"/>
        <end position="168"/>
    </location>
</feature>
<dbReference type="AlphaFoldDB" id="A0A183E089"/>
<feature type="compositionally biased region" description="Acidic residues" evidence="5">
    <location>
        <begin position="144"/>
        <end position="156"/>
    </location>
</feature>
<dbReference type="EMBL" id="UYRT01081194">
    <property type="protein sequence ID" value="VDN24061.1"/>
    <property type="molecule type" value="Genomic_DNA"/>
</dbReference>
<gene>
    <name evidence="6" type="ORF">GPUH_LOCUS14379</name>
</gene>
<name>A0A183E089_9BILA</name>
<dbReference type="Pfam" id="PF03153">
    <property type="entry name" value="TFIIA"/>
    <property type="match status" value="1"/>
</dbReference>
<dbReference type="SMART" id="SM01371">
    <property type="entry name" value="TFIIA"/>
    <property type="match status" value="1"/>
</dbReference>
<dbReference type="GO" id="GO:0005672">
    <property type="term" value="C:transcription factor TFIIA complex"/>
    <property type="evidence" value="ECO:0007669"/>
    <property type="project" value="InterPro"/>
</dbReference>
<evidence type="ECO:0000313" key="7">
    <source>
        <dbReference type="Proteomes" id="UP000271098"/>
    </source>
</evidence>
<comment type="similarity">
    <text evidence="2">Belongs to the TFIIA subunit 1 family.</text>
</comment>
<sequence>MNQSRPQIAATLPQPIMYPGGQSQARIVQQGGQQFLMHGGAATNLTTGSNVMVLNAAPHIPAAPNNNSMYQQQRNMQSGMSNAKPETTLPMLDGTSSLAKFTSPIRSSFCVNKKIANGKTDQKSKVDMKKVIQLDGADRISESSTEEEDLDEEEEYDPLRRIANRIDEEQANAPEDEEQVANEEDPLNSGDDQSDDEDIDELFEAENLVMCQFEKIHRARSKWKFTLKDGIMHISGKDHCFQRCSGEAEW</sequence>
<reference evidence="8" key="1">
    <citation type="submission" date="2016-06" db="UniProtKB">
        <authorList>
            <consortium name="WormBaseParasite"/>
        </authorList>
    </citation>
    <scope>IDENTIFICATION</scope>
</reference>
<evidence type="ECO:0000313" key="8">
    <source>
        <dbReference type="WBParaSite" id="GPUH_0001439901-mRNA-1"/>
    </source>
</evidence>
<evidence type="ECO:0000256" key="4">
    <source>
        <dbReference type="ARBA" id="ARBA00023242"/>
    </source>
</evidence>
<proteinExistence type="inferred from homology"/>
<dbReference type="InterPro" id="IPR004855">
    <property type="entry name" value="TFIIA_asu/bsu"/>
</dbReference>
<evidence type="ECO:0000256" key="2">
    <source>
        <dbReference type="ARBA" id="ARBA00010059"/>
    </source>
</evidence>
<evidence type="ECO:0000256" key="3">
    <source>
        <dbReference type="ARBA" id="ARBA00023163"/>
    </source>
</evidence>
<keyword evidence="7" id="KW-1185">Reference proteome</keyword>
<comment type="subcellular location">
    <subcellularLocation>
        <location evidence="1">Nucleus</location>
    </subcellularLocation>
</comment>
<dbReference type="FunFam" id="2.30.18.10:FF:000008">
    <property type="entry name" value="Transcription factor TFIIA complex large subunit"/>
    <property type="match status" value="1"/>
</dbReference>
<protein>
    <submittedName>
        <fullName evidence="6 8">Uncharacterized protein</fullName>
    </submittedName>
</protein>
<dbReference type="PANTHER" id="PTHR12694">
    <property type="entry name" value="TRANSCRIPTION INITIATION FACTOR IIA SUBUNIT 1"/>
    <property type="match status" value="1"/>
</dbReference>
<dbReference type="InterPro" id="IPR009088">
    <property type="entry name" value="TFIIA_b-brl"/>
</dbReference>
<organism evidence="8">
    <name type="scientific">Gongylonema pulchrum</name>
    <dbReference type="NCBI Taxonomy" id="637853"/>
    <lineage>
        <taxon>Eukaryota</taxon>
        <taxon>Metazoa</taxon>
        <taxon>Ecdysozoa</taxon>
        <taxon>Nematoda</taxon>
        <taxon>Chromadorea</taxon>
        <taxon>Rhabditida</taxon>
        <taxon>Spirurina</taxon>
        <taxon>Spiruromorpha</taxon>
        <taxon>Spiruroidea</taxon>
        <taxon>Gongylonematidae</taxon>
        <taxon>Gongylonema</taxon>
    </lineage>
</organism>
<dbReference type="Proteomes" id="UP000271098">
    <property type="component" value="Unassembled WGS sequence"/>
</dbReference>
<dbReference type="WBParaSite" id="GPUH_0001439901-mRNA-1">
    <property type="protein sequence ID" value="GPUH_0001439901-mRNA-1"/>
    <property type="gene ID" value="GPUH_0001439901"/>
</dbReference>
<evidence type="ECO:0000313" key="6">
    <source>
        <dbReference type="EMBL" id="VDN24061.1"/>
    </source>
</evidence>
<feature type="region of interest" description="Disordered" evidence="5">
    <location>
        <begin position="137"/>
        <end position="199"/>
    </location>
</feature>
<keyword evidence="4" id="KW-0539">Nucleus</keyword>
<dbReference type="Gene3D" id="2.30.18.10">
    <property type="entry name" value="Transcription factor IIA (TFIIA), beta-barrel domain"/>
    <property type="match status" value="1"/>
</dbReference>
<keyword evidence="3" id="KW-0804">Transcription</keyword>
<dbReference type="GO" id="GO:0006367">
    <property type="term" value="P:transcription initiation at RNA polymerase II promoter"/>
    <property type="evidence" value="ECO:0007669"/>
    <property type="project" value="InterPro"/>
</dbReference>
<accession>A0A183E089</accession>